<dbReference type="Pfam" id="PF20717">
    <property type="entry name" value="DUF6829"/>
    <property type="match status" value="1"/>
</dbReference>
<sequence>MSSSNPASTAASTYGQIDKTSFFTIPDDETVLYLLQNQFAQELERLKRAYSISNPNATLPSTASPSQILFGGQFNEVNRTLVGLLALRWVYNNQYDAFRGARPSAVALTRASFNWLRDLFKTGLKSDEDFIALLTSMVVNDLGKDPQLALDYQAKTGEDISAQNHDLILLKAVEAGLVPSLNRLSAEHRDNILRSIGLGAEFNFGQLAQAENVPVGLTALLQLRDRPRIFELRFMEQLLDVAGACGHEDWTYAKSFNQPTFDAFRNVYDATKAVVSGGMDLRDAYDIILERRGKMLRDQGFRHLEITDPGDRALMRLFCMGRATGLSTAQLYDSVWRDLEPETKDSLVANLNIDGSVGRPAVQVTYAPALLQKGVDANGPGSSDEKRKRLQSLLRYLARALEPASAPLNSSAVVIERNVLAVAQYVAESDEFRANPAVLDGMAVPDSVFTWGAACMIGISYPPPCQGWYLLQLNNNSAGTQHLNMADNQEAPVPLPSAPIIQLAGNATLQPPLTRRGYGPGLIVITPGDPLPSDEGVPKDQQENDGESDGKFKTLDPLPQKKWAEEGYVVVQLTFGESQPGKGAWDIETALGQAIAALEMLDTCNVKDRFGLITYGAPTDYALGFAPKLKEAYEAEPRLAASISFSADWDFPSRPELVHLAGPPPPVPQDHTPPNSRPNTRQNYYASAQSPSFIIPSSGDFHYASAGVSHTRSLSFLRSQLGGPVFDLEAIWDEHTAYEFATRSVAQTMGTMVDEPYVNHVPVLTGGMGRAALTRFYRERFIFSNPADAALELVSRTVGVDRVVDEFIYSLTHDRVVDWLLPGVPPTHKHLRIPFTSVVNIRGDRLYHEHIHWDQGTALAQAGLLPAYLPFP</sequence>
<feature type="non-terminal residue" evidence="2">
    <location>
        <position position="872"/>
    </location>
</feature>
<dbReference type="AlphaFoldDB" id="A0A439CVU6"/>
<comment type="caution">
    <text evidence="2">The sequence shown here is derived from an EMBL/GenBank/DDBJ whole genome shotgun (WGS) entry which is preliminary data.</text>
</comment>
<organism evidence="2 3">
    <name type="scientific">Xylaria grammica</name>
    <dbReference type="NCBI Taxonomy" id="363999"/>
    <lineage>
        <taxon>Eukaryota</taxon>
        <taxon>Fungi</taxon>
        <taxon>Dikarya</taxon>
        <taxon>Ascomycota</taxon>
        <taxon>Pezizomycotina</taxon>
        <taxon>Sordariomycetes</taxon>
        <taxon>Xylariomycetidae</taxon>
        <taxon>Xylariales</taxon>
        <taxon>Xylariaceae</taxon>
        <taxon>Xylaria</taxon>
    </lineage>
</organism>
<dbReference type="EMBL" id="RYZI01000348">
    <property type="protein sequence ID" value="RWA06302.1"/>
    <property type="molecule type" value="Genomic_DNA"/>
</dbReference>
<protein>
    <recommendedName>
        <fullName evidence="4">SnoaL-like domain-containing protein</fullName>
    </recommendedName>
</protein>
<dbReference type="InterPro" id="IPR009959">
    <property type="entry name" value="Cyclase_SnoaL-like"/>
</dbReference>
<dbReference type="PANTHER" id="PTHR38436:SF3">
    <property type="entry name" value="CARBOXYMETHYLENEBUTENOLIDASE-RELATED"/>
    <property type="match status" value="1"/>
</dbReference>
<evidence type="ECO:0008006" key="4">
    <source>
        <dbReference type="Google" id="ProtNLM"/>
    </source>
</evidence>
<dbReference type="PANTHER" id="PTHR38436">
    <property type="entry name" value="POLYKETIDE CYCLASE SNOAL-LIKE DOMAIN"/>
    <property type="match status" value="1"/>
</dbReference>
<dbReference type="Gene3D" id="3.10.450.50">
    <property type="match status" value="1"/>
</dbReference>
<keyword evidence="3" id="KW-1185">Reference proteome</keyword>
<evidence type="ECO:0000256" key="1">
    <source>
        <dbReference type="SAM" id="MobiDB-lite"/>
    </source>
</evidence>
<feature type="region of interest" description="Disordered" evidence="1">
    <location>
        <begin position="527"/>
        <end position="556"/>
    </location>
</feature>
<feature type="region of interest" description="Disordered" evidence="1">
    <location>
        <begin position="657"/>
        <end position="683"/>
    </location>
</feature>
<dbReference type="Proteomes" id="UP000286045">
    <property type="component" value="Unassembled WGS sequence"/>
</dbReference>
<name>A0A439CVU6_9PEZI</name>
<accession>A0A439CVU6</accession>
<evidence type="ECO:0000313" key="2">
    <source>
        <dbReference type="EMBL" id="RWA06302.1"/>
    </source>
</evidence>
<dbReference type="InterPro" id="IPR049232">
    <property type="entry name" value="DUF6829"/>
</dbReference>
<proteinExistence type="predicted"/>
<feature type="compositionally biased region" description="Basic and acidic residues" evidence="1">
    <location>
        <begin position="536"/>
        <end position="554"/>
    </location>
</feature>
<gene>
    <name evidence="2" type="ORF">EKO27_g8795</name>
</gene>
<dbReference type="STRING" id="363999.A0A439CVU6"/>
<dbReference type="GO" id="GO:0030638">
    <property type="term" value="P:polyketide metabolic process"/>
    <property type="evidence" value="ECO:0007669"/>
    <property type="project" value="InterPro"/>
</dbReference>
<dbReference type="InterPro" id="IPR032710">
    <property type="entry name" value="NTF2-like_dom_sf"/>
</dbReference>
<dbReference type="SUPFAM" id="SSF54427">
    <property type="entry name" value="NTF2-like"/>
    <property type="match status" value="1"/>
</dbReference>
<evidence type="ECO:0000313" key="3">
    <source>
        <dbReference type="Proteomes" id="UP000286045"/>
    </source>
</evidence>
<reference evidence="2 3" key="1">
    <citation type="submission" date="2018-12" db="EMBL/GenBank/DDBJ databases">
        <title>Draft genome sequence of Xylaria grammica IHI A82.</title>
        <authorList>
            <person name="Buettner E."/>
            <person name="Kellner H."/>
        </authorList>
    </citation>
    <scope>NUCLEOTIDE SEQUENCE [LARGE SCALE GENOMIC DNA]</scope>
    <source>
        <strain evidence="2 3">IHI A82</strain>
    </source>
</reference>